<protein>
    <submittedName>
        <fullName evidence="2">Glyoxalase</fullName>
    </submittedName>
</protein>
<evidence type="ECO:0000313" key="2">
    <source>
        <dbReference type="EMBL" id="KEZ90564.1"/>
    </source>
</evidence>
<reference evidence="2 3" key="1">
    <citation type="submission" date="2014-07" db="EMBL/GenBank/DDBJ databases">
        <title>Draft genome of Clostridium celerecrescens 152B isolated from sediments associated with methane hydrate from Krishna Godavari basin.</title>
        <authorList>
            <person name="Honkalas V.S."/>
            <person name="Dabir A.P."/>
            <person name="Arora P."/>
            <person name="Dhakephalkar P.K."/>
        </authorList>
    </citation>
    <scope>NUCLEOTIDE SEQUENCE [LARGE SCALE GENOMIC DNA]</scope>
    <source>
        <strain evidence="2 3">152B</strain>
    </source>
</reference>
<dbReference type="Proteomes" id="UP000028525">
    <property type="component" value="Unassembled WGS sequence"/>
</dbReference>
<dbReference type="RefSeq" id="WP_038280105.1">
    <property type="nucleotide sequence ID" value="NZ_JPME01000010.1"/>
</dbReference>
<evidence type="ECO:0000259" key="1">
    <source>
        <dbReference type="PROSITE" id="PS51819"/>
    </source>
</evidence>
<dbReference type="STRING" id="29354.IO98_07220"/>
<dbReference type="AlphaFoldDB" id="A0A084JNN0"/>
<dbReference type="EMBL" id="JPME01000010">
    <property type="protein sequence ID" value="KEZ90564.1"/>
    <property type="molecule type" value="Genomic_DNA"/>
</dbReference>
<dbReference type="OrthoDB" id="9788468at2"/>
<dbReference type="InterPro" id="IPR037523">
    <property type="entry name" value="VOC_core"/>
</dbReference>
<name>A0A084JNN0_9FIRM</name>
<dbReference type="InterPro" id="IPR004360">
    <property type="entry name" value="Glyas_Fos-R_dOase_dom"/>
</dbReference>
<dbReference type="Gene3D" id="3.10.180.10">
    <property type="entry name" value="2,3-Dihydroxybiphenyl 1,2-Dioxygenase, domain 1"/>
    <property type="match status" value="1"/>
</dbReference>
<dbReference type="PROSITE" id="PS51819">
    <property type="entry name" value="VOC"/>
    <property type="match status" value="1"/>
</dbReference>
<sequence length="153" mass="17200">MFRYVHTNIIAKDANKLIDFYKKVFHCKSINETRDLRGVWLDGLTGLNDAHITGEHLLLPGYVEDHPTLEIFSYDKLEGTIPSEINRPGIAHIAFEVDDVEATLAEVIRAGGSNFGELVTAAYPNGKEAVFVYARDPEGNILELQSWRQINQT</sequence>
<feature type="domain" description="VOC" evidence="1">
    <location>
        <begin position="3"/>
        <end position="147"/>
    </location>
</feature>
<proteinExistence type="predicted"/>
<dbReference type="Pfam" id="PF00903">
    <property type="entry name" value="Glyoxalase"/>
    <property type="match status" value="1"/>
</dbReference>
<gene>
    <name evidence="2" type="ORF">IO98_07220</name>
</gene>
<evidence type="ECO:0000313" key="3">
    <source>
        <dbReference type="Proteomes" id="UP000028525"/>
    </source>
</evidence>
<dbReference type="InterPro" id="IPR029068">
    <property type="entry name" value="Glyas_Bleomycin-R_OHBP_Dase"/>
</dbReference>
<organism evidence="2 3">
    <name type="scientific">Lacrimispora celerecrescens</name>
    <dbReference type="NCBI Taxonomy" id="29354"/>
    <lineage>
        <taxon>Bacteria</taxon>
        <taxon>Bacillati</taxon>
        <taxon>Bacillota</taxon>
        <taxon>Clostridia</taxon>
        <taxon>Lachnospirales</taxon>
        <taxon>Lachnospiraceae</taxon>
        <taxon>Lacrimispora</taxon>
    </lineage>
</organism>
<keyword evidence="3" id="KW-1185">Reference proteome</keyword>
<accession>A0A084JNN0</accession>
<comment type="caution">
    <text evidence="2">The sequence shown here is derived from an EMBL/GenBank/DDBJ whole genome shotgun (WGS) entry which is preliminary data.</text>
</comment>
<dbReference type="SUPFAM" id="SSF54593">
    <property type="entry name" value="Glyoxalase/Bleomycin resistance protein/Dihydroxybiphenyl dioxygenase"/>
    <property type="match status" value="1"/>
</dbReference>